<keyword evidence="2" id="KW-0378">Hydrolase</keyword>
<evidence type="ECO:0000256" key="1">
    <source>
        <dbReference type="PIRSR" id="PIRSR613078-2"/>
    </source>
</evidence>
<gene>
    <name evidence="2" type="ORF">VUQ08_03235</name>
</gene>
<dbReference type="CDD" id="cd07067">
    <property type="entry name" value="HP_PGM_like"/>
    <property type="match status" value="1"/>
</dbReference>
<feature type="binding site" evidence="1">
    <location>
        <begin position="9"/>
        <end position="16"/>
    </location>
    <ligand>
        <name>substrate</name>
    </ligand>
</feature>
<dbReference type="RefSeq" id="WP_112791258.1">
    <property type="nucleotide sequence ID" value="NZ_CP142433.1"/>
</dbReference>
<organism evidence="2">
    <name type="scientific">Dolosigranulum savutiense</name>
    <dbReference type="NCBI Taxonomy" id="3110288"/>
    <lineage>
        <taxon>Bacteria</taxon>
        <taxon>Bacillati</taxon>
        <taxon>Bacillota</taxon>
        <taxon>Bacilli</taxon>
        <taxon>Lactobacillales</taxon>
        <taxon>Carnobacteriaceae</taxon>
        <taxon>Dolosigranulum</taxon>
    </lineage>
</organism>
<dbReference type="PANTHER" id="PTHR48100">
    <property type="entry name" value="BROAD-SPECIFICITY PHOSPHATASE YOR283W-RELATED"/>
    <property type="match status" value="1"/>
</dbReference>
<evidence type="ECO:0000313" key="2">
    <source>
        <dbReference type="EMBL" id="XBC46634.1"/>
    </source>
</evidence>
<dbReference type="InterPro" id="IPR013078">
    <property type="entry name" value="His_Pase_superF_clade-1"/>
</dbReference>
<dbReference type="EC" id="3.1.3.-" evidence="2"/>
<dbReference type="PANTHER" id="PTHR48100:SF5">
    <property type="entry name" value="HISTIDINE PHOSPHATASE FAMILY PROTEIN"/>
    <property type="match status" value="1"/>
</dbReference>
<proteinExistence type="predicted"/>
<dbReference type="InterPro" id="IPR029033">
    <property type="entry name" value="His_PPase_superfam"/>
</dbReference>
<dbReference type="SUPFAM" id="SSF53254">
    <property type="entry name" value="Phosphoglycerate mutase-like"/>
    <property type="match status" value="1"/>
</dbReference>
<dbReference type="GO" id="GO:0005737">
    <property type="term" value="C:cytoplasm"/>
    <property type="evidence" value="ECO:0007669"/>
    <property type="project" value="TreeGrafter"/>
</dbReference>
<name>A0AB74TJ94_9LACT</name>
<dbReference type="InterPro" id="IPR001345">
    <property type="entry name" value="PG/BPGM_mutase_AS"/>
</dbReference>
<accession>A0AB74TJ94</accession>
<dbReference type="InterPro" id="IPR050275">
    <property type="entry name" value="PGM_Phosphatase"/>
</dbReference>
<dbReference type="GO" id="GO:0016791">
    <property type="term" value="F:phosphatase activity"/>
    <property type="evidence" value="ECO:0007669"/>
    <property type="project" value="TreeGrafter"/>
</dbReference>
<dbReference type="SMART" id="SM00855">
    <property type="entry name" value="PGAM"/>
    <property type="match status" value="1"/>
</dbReference>
<protein>
    <submittedName>
        <fullName evidence="2">Histidine phosphatase family protein</fullName>
        <ecNumber evidence="2">3.1.3.-</ecNumber>
    </submittedName>
</protein>
<dbReference type="Pfam" id="PF00300">
    <property type="entry name" value="His_Phos_1"/>
    <property type="match status" value="1"/>
</dbReference>
<dbReference type="EMBL" id="CP142433">
    <property type="protein sequence ID" value="XBC46634.1"/>
    <property type="molecule type" value="Genomic_DNA"/>
</dbReference>
<feature type="binding site" evidence="1">
    <location>
        <position position="61"/>
    </location>
    <ligand>
        <name>substrate</name>
    </ligand>
</feature>
<reference evidence="2" key="1">
    <citation type="submission" date="2023-12" db="EMBL/GenBank/DDBJ databases">
        <title>Dolosigranulum savutii sp. nov. isolated from human upper respiratory samples collected in Botswana.</title>
        <authorList>
            <person name="Kelly M.S."/>
        </authorList>
    </citation>
    <scope>NUCLEOTIDE SEQUENCE</scope>
    <source>
        <strain evidence="2">MSK433</strain>
    </source>
</reference>
<sequence>MSKRLYLMRHGETLFNKLGRIQGACDSPLTDDGIRQAKMAKQYYKDNNIIFSRCIASTQERASDTLELIIENEDYDRVKGIKEWNFGLYEGAMEYLNPPHKPTEESYGDFFLDYGGESVDQVEKRMTETLRNIMENLEGDNALIVSHGGAMYSFYLKWRNEQLERPKFNNCCILVYDFDKNNSSFELIKSIDVMNKYKEE</sequence>
<dbReference type="Gene3D" id="3.40.50.1240">
    <property type="entry name" value="Phosphoglycerate mutase-like"/>
    <property type="match status" value="1"/>
</dbReference>
<dbReference type="PROSITE" id="PS00175">
    <property type="entry name" value="PG_MUTASE"/>
    <property type="match status" value="1"/>
</dbReference>
<dbReference type="AlphaFoldDB" id="A0AB74TJ94"/>